<dbReference type="PANTHER" id="PTHR10579:SF43">
    <property type="entry name" value="ZINC FINGER (C3HC4-TYPE RING FINGER) FAMILY PROTEIN"/>
    <property type="match status" value="1"/>
</dbReference>
<dbReference type="AlphaFoldDB" id="F0RLG3"/>
<dbReference type="SMART" id="SM00327">
    <property type="entry name" value="VWA"/>
    <property type="match status" value="1"/>
</dbReference>
<dbReference type="Proteomes" id="UP000007718">
    <property type="component" value="Chromosome"/>
</dbReference>
<dbReference type="HOGENOM" id="CLU_029847_1_0_0"/>
<dbReference type="CDD" id="cd00198">
    <property type="entry name" value="vWFA"/>
    <property type="match status" value="1"/>
</dbReference>
<dbReference type="PROSITE" id="PS50234">
    <property type="entry name" value="VWFA"/>
    <property type="match status" value="1"/>
</dbReference>
<dbReference type="RefSeq" id="WP_013614476.1">
    <property type="nucleotide sequence ID" value="NC_015161.1"/>
</dbReference>
<dbReference type="Pfam" id="PF00092">
    <property type="entry name" value="VWA"/>
    <property type="match status" value="1"/>
</dbReference>
<protein>
    <submittedName>
        <fullName evidence="2">von Willebrand factor type A</fullName>
    </submittedName>
</protein>
<reference evidence="3" key="1">
    <citation type="submission" date="2011-02" db="EMBL/GenBank/DDBJ databases">
        <title>The complete sequence of chromosome of Deinococcus proteolyticus DSM 20540.</title>
        <authorList>
            <consortium name="US DOE Joint Genome Institute (JGI-PGF)"/>
            <person name="Lucas S."/>
            <person name="Copeland A."/>
            <person name="Lapidus A."/>
            <person name="Bruce D."/>
            <person name="Goodwin L."/>
            <person name="Pitluck S."/>
            <person name="Kyrpides N."/>
            <person name="Mavromatis K."/>
            <person name="Pagani I."/>
            <person name="Ivanova N."/>
            <person name="Ovchinnikova G."/>
            <person name="Zeytun A."/>
            <person name="Detter J.C."/>
            <person name="Han C."/>
            <person name="Land M."/>
            <person name="Hauser L."/>
            <person name="Markowitz V."/>
            <person name="Cheng J.-F."/>
            <person name="Hugenholtz P."/>
            <person name="Woyke T."/>
            <person name="Wu D."/>
            <person name="Pukall R."/>
            <person name="Steenblock K."/>
            <person name="Brambilla E."/>
            <person name="Klenk H.-P."/>
            <person name="Eisen J.A."/>
        </authorList>
    </citation>
    <scope>NUCLEOTIDE SEQUENCE [LARGE SCALE GENOMIC DNA]</scope>
    <source>
        <strain evidence="3">ATCC 35074 / DSM 20540 / JCM 6276 / NBRC 101906 / NCIMB 13154 / VKM Ac-1939 / CCM 2703 / MRP</strain>
    </source>
</reference>
<dbReference type="eggNOG" id="COG2304">
    <property type="taxonomic scope" value="Bacteria"/>
</dbReference>
<dbReference type="SUPFAM" id="SSF53850">
    <property type="entry name" value="Periplasmic binding protein-like II"/>
    <property type="match status" value="1"/>
</dbReference>
<dbReference type="InterPro" id="IPR051266">
    <property type="entry name" value="CLCR"/>
</dbReference>
<evidence type="ECO:0000313" key="2">
    <source>
        <dbReference type="EMBL" id="ADY25867.1"/>
    </source>
</evidence>
<dbReference type="EMBL" id="CP002536">
    <property type="protein sequence ID" value="ADY25867.1"/>
    <property type="molecule type" value="Genomic_DNA"/>
</dbReference>
<dbReference type="InterPro" id="IPR036465">
    <property type="entry name" value="vWFA_dom_sf"/>
</dbReference>
<gene>
    <name evidence="2" type="ordered locus">Deipr_0707</name>
</gene>
<dbReference type="STRING" id="693977.Deipr_0707"/>
<dbReference type="SUPFAM" id="SSF53300">
    <property type="entry name" value="vWA-like"/>
    <property type="match status" value="1"/>
</dbReference>
<feature type="domain" description="VWFA" evidence="1">
    <location>
        <begin position="348"/>
        <end position="535"/>
    </location>
</feature>
<dbReference type="eggNOG" id="COG1840">
    <property type="taxonomic scope" value="Bacteria"/>
</dbReference>
<dbReference type="KEGG" id="dpt:Deipr_0707"/>
<organism evidence="2 3">
    <name type="scientific">Deinococcus proteolyticus (strain ATCC 35074 / DSM 20540 / JCM 6276 / NBRC 101906 / NCIMB 13154 / VKM Ac-1939 / CCM 2703 / MRP)</name>
    <dbReference type="NCBI Taxonomy" id="693977"/>
    <lineage>
        <taxon>Bacteria</taxon>
        <taxon>Thermotogati</taxon>
        <taxon>Deinococcota</taxon>
        <taxon>Deinococci</taxon>
        <taxon>Deinococcales</taxon>
        <taxon>Deinococcaceae</taxon>
        <taxon>Deinococcus</taxon>
    </lineage>
</organism>
<dbReference type="Gene3D" id="3.40.190.10">
    <property type="entry name" value="Periplasmic binding protein-like II"/>
    <property type="match status" value="2"/>
</dbReference>
<dbReference type="Gene3D" id="3.40.50.410">
    <property type="entry name" value="von Willebrand factor, type A domain"/>
    <property type="match status" value="1"/>
</dbReference>
<reference evidence="2 3" key="2">
    <citation type="journal article" date="2012" name="Stand. Genomic Sci.">
        <title>Complete genome sequence of the orange-red pigmented, radioresistant Deinococcus proteolyticus type strain (MRP(T)).</title>
        <authorList>
            <person name="Copeland A."/>
            <person name="Zeytun A."/>
            <person name="Yassawong M."/>
            <person name="Nolan M."/>
            <person name="Lucas S."/>
            <person name="Hammon N."/>
            <person name="Deshpande S."/>
            <person name="Cheng J.F."/>
            <person name="Han C."/>
            <person name="Tapia R."/>
            <person name="Goodwin L.A."/>
            <person name="Pitluck S."/>
            <person name="Mavromatis K."/>
            <person name="Liolios K."/>
            <person name="Pagani I."/>
            <person name="Ivanova N."/>
            <person name="Mikhailova N."/>
            <person name="Pati A."/>
            <person name="Chen A."/>
            <person name="Palaniappan K."/>
            <person name="Land M."/>
            <person name="Hauser L."/>
            <person name="Jeffries C.D."/>
            <person name="Brambilla E.M."/>
            <person name="Rohde M."/>
            <person name="Sikorski J."/>
            <person name="Pukall R."/>
            <person name="Goker M."/>
            <person name="Detter J.C."/>
            <person name="Woyke T."/>
            <person name="Bristow J."/>
            <person name="Eisen J.A."/>
            <person name="Markowitz V."/>
            <person name="Hugenholtz P."/>
            <person name="Kyrpides N.C."/>
            <person name="Klenk H.P."/>
            <person name="Lapidus A."/>
        </authorList>
    </citation>
    <scope>NUCLEOTIDE SEQUENCE [LARGE SCALE GENOMIC DNA]</scope>
    <source>
        <strain evidence="3">ATCC 35074 / DSM 20540 / JCM 6276 / NBRC 101906 / NCIMB 13154 / VKM Ac-1939 / CCM 2703 / MRP</strain>
    </source>
</reference>
<dbReference type="PROSITE" id="PS51257">
    <property type="entry name" value="PROKAR_LIPOPROTEIN"/>
    <property type="match status" value="1"/>
</dbReference>
<sequence length="535" mass="55880">MNCRAAAWLPAVLLAAALGGCTDRTADAGATPDTLGERGPVLNVMAGSELKDLEPLLDEVAGEVGVRLNMRYTGTLDGVAELQAGAGAGNSAGPDLVWFSHAKYLELQGGLGGRILSSEKIMLSPVVLGVKESDAKAWGWDTRPVGWKDIAARVASGDLHYGMANPAASNSGMTALIGITAALSGKGDAITAGDVQAGALKQFFKGQVLTSGSSGWLADAYVADQGRSQLNGLINYESVLLSLNRGGRLQEPLKLIYPSDGLVTADYPLMLLNDARRSEYQALVDRLRSPQVQQRIMQETLRRPAAPGVALSSEFPPGMLVELPFPASAGTIDAILGSYLNDVRRPANTIFVLDVSGSMEGKRLEALKAALGNLSGADTSLGWRFAAFADRERVTLIPFSGDVEAVRSFQVNKASRAADLQAIAAAGGALQAGGGTNIYGALSEAYRQAAAAPAGSYTSVVLMTDGEGTAGPSLNEFRDFYAALPAGARSVKTFTVLFGDSDVQEMNEVAALTGGRTFDGQQNLAAAFKEIRGYQ</sequence>
<accession>F0RLG3</accession>
<dbReference type="OrthoDB" id="5621159at2"/>
<proteinExistence type="predicted"/>
<dbReference type="InterPro" id="IPR002035">
    <property type="entry name" value="VWF_A"/>
</dbReference>
<evidence type="ECO:0000313" key="3">
    <source>
        <dbReference type="Proteomes" id="UP000007718"/>
    </source>
</evidence>
<name>F0RLG3_DEIPM</name>
<evidence type="ECO:0000259" key="1">
    <source>
        <dbReference type="PROSITE" id="PS50234"/>
    </source>
</evidence>
<keyword evidence="3" id="KW-1185">Reference proteome</keyword>
<dbReference type="PANTHER" id="PTHR10579">
    <property type="entry name" value="CALCIUM-ACTIVATED CHLORIDE CHANNEL REGULATOR"/>
    <property type="match status" value="1"/>
</dbReference>